<evidence type="ECO:0000313" key="1">
    <source>
        <dbReference type="EMBL" id="ADZ83224.1"/>
    </source>
</evidence>
<evidence type="ECO:0000313" key="2">
    <source>
        <dbReference type="Proteomes" id="UP000008467"/>
    </source>
</evidence>
<proteinExistence type="predicted"/>
<sequence length="282" mass="33377">MIPDLQKKKMLMIVKTYPTPSIKYGETVCTAGITDEGEWIRLYPLRYRRLNKNQQFNKYTWIEATVYRNPKDLRVESYKIDESTLKVLNKLDAKKDMDERKKWILPLCKNSLEEVIESHQQFNTSLGIFQPKEVLDLVITPADKNWSSEQEMCLNQMGLFEDQNIVKLQKVPWDFSFKFTCNNGCKSVHKLKITDWEIYQTYRNFKKYYGDEKVALKKLSEKWMNYFNNDNKDSYFIVGTVHPWPTFIILGVVSYSKQKVNKEKIKTSSKVNNPIEGQITFI</sequence>
<keyword evidence="2" id="KW-1185">Reference proteome</keyword>
<dbReference type="Proteomes" id="UP000008467">
    <property type="component" value="Chromosome"/>
</dbReference>
<dbReference type="AlphaFoldDB" id="F2JJU2"/>
<dbReference type="EMBL" id="CP002582">
    <property type="protein sequence ID" value="ADZ83224.1"/>
    <property type="molecule type" value="Genomic_DNA"/>
</dbReference>
<dbReference type="KEGG" id="cle:Clole_1498"/>
<name>F2JJU2_CELLD</name>
<organism evidence="1 2">
    <name type="scientific">Cellulosilyticum lentocellum (strain ATCC 49066 / DSM 5427 / NCIMB 11756 / RHM5)</name>
    <name type="common">Clostridium lentocellum</name>
    <dbReference type="NCBI Taxonomy" id="642492"/>
    <lineage>
        <taxon>Bacteria</taxon>
        <taxon>Bacillati</taxon>
        <taxon>Bacillota</taxon>
        <taxon>Clostridia</taxon>
        <taxon>Lachnospirales</taxon>
        <taxon>Cellulosilyticaceae</taxon>
        <taxon>Cellulosilyticum</taxon>
    </lineage>
</organism>
<dbReference type="HOGENOM" id="CLU_085959_0_0_9"/>
<dbReference type="STRING" id="642492.Clole_1498"/>
<accession>F2JJU2</accession>
<dbReference type="eggNOG" id="ENOG502Z95Q">
    <property type="taxonomic scope" value="Bacteria"/>
</dbReference>
<reference evidence="1 2" key="1">
    <citation type="journal article" date="2011" name="J. Bacteriol.">
        <title>Complete genome sequence of the cellulose-degrading bacterium Cellulosilyticum lentocellum.</title>
        <authorList>
            <consortium name="US DOE Joint Genome Institute"/>
            <person name="Miller D.A."/>
            <person name="Suen G."/>
            <person name="Bruce D."/>
            <person name="Copeland A."/>
            <person name="Cheng J.F."/>
            <person name="Detter C."/>
            <person name="Goodwin L.A."/>
            <person name="Han C.S."/>
            <person name="Hauser L.J."/>
            <person name="Land M.L."/>
            <person name="Lapidus A."/>
            <person name="Lucas S."/>
            <person name="Meincke L."/>
            <person name="Pitluck S."/>
            <person name="Tapia R."/>
            <person name="Teshima H."/>
            <person name="Woyke T."/>
            <person name="Fox B.G."/>
            <person name="Angert E.R."/>
            <person name="Currie C.R."/>
        </authorList>
    </citation>
    <scope>NUCLEOTIDE SEQUENCE [LARGE SCALE GENOMIC DNA]</scope>
    <source>
        <strain evidence="2">ATCC 49066 / DSM 5427 / NCIMB 11756 / RHM5</strain>
    </source>
</reference>
<dbReference type="RefSeq" id="WP_013656522.1">
    <property type="nucleotide sequence ID" value="NC_015275.1"/>
</dbReference>
<gene>
    <name evidence="1" type="ordered locus">Clole_1498</name>
</gene>
<protein>
    <submittedName>
        <fullName evidence="1">Uncharacterized protein</fullName>
    </submittedName>
</protein>